<keyword evidence="2" id="KW-0418">Kinase</keyword>
<reference evidence="2 4" key="1">
    <citation type="submission" date="2016-02" db="EMBL/GenBank/DDBJ databases">
        <authorList>
            <person name="Wen L."/>
            <person name="He K."/>
            <person name="Yang H."/>
        </authorList>
    </citation>
    <scope>NUCLEOTIDE SEQUENCE [LARGE SCALE GENOMIC DNA]</scope>
    <source>
        <strain evidence="2">Trichococcus_R210</strain>
    </source>
</reference>
<evidence type="ECO:0000313" key="5">
    <source>
        <dbReference type="Proteomes" id="UP000199280"/>
    </source>
</evidence>
<dbReference type="PROSITE" id="PS50011">
    <property type="entry name" value="PROTEIN_KINASE_DOM"/>
    <property type="match status" value="1"/>
</dbReference>
<keyword evidence="3" id="KW-0723">Serine/threonine-protein kinase</keyword>
<evidence type="ECO:0000313" key="2">
    <source>
        <dbReference type="EMBL" id="CZR09891.1"/>
    </source>
</evidence>
<organism evidence="2 4">
    <name type="scientific">Trichococcus ilyis</name>
    <dbReference type="NCBI Taxonomy" id="640938"/>
    <lineage>
        <taxon>Bacteria</taxon>
        <taxon>Bacillati</taxon>
        <taxon>Bacillota</taxon>
        <taxon>Bacilli</taxon>
        <taxon>Lactobacillales</taxon>
        <taxon>Carnobacteriaceae</taxon>
        <taxon>Trichococcus</taxon>
    </lineage>
</organism>
<sequence>MKYQIKDTPYFVVTEEKPIYLGGIGKIYNCSIVDDHGSLVQDNLVLKKISNEEDLKQYHRFDREMRYLQNMNHKNILKPVYCDFEEYFIIMVKYPYNLEDYIKNKEISFDDCVNIFSQILDGVTFYISEGYLHRDLKPQNILVDSESNVKITDFGISSRLFREGTINLTVLSGGLGTYYFSAPEQLRDLKNADEKSEIYSLGRIMYVLFTKDFSNYEMMKLGETSPQIRRIIKKATDYNPEKRYQTIGEFTSDFYLLREPTISFNVKDYKLDKVIQLISENCSSGINFETELGFILNPAYEDKVDLMIKLDAGTHKNIWDNHNGFYTEFIGNICDDIETRGYPFSYVDTIVSSTISLLRGLSSTLDIELQLRIIKASVRVSVYHNRFWAMGYVGKYISEIYDPFLTKLLHDEDGIHFKADLEMISNYENSKVLQEIIG</sequence>
<dbReference type="STRING" id="640938.TR210_2821"/>
<evidence type="ECO:0000313" key="4">
    <source>
        <dbReference type="Proteomes" id="UP000076878"/>
    </source>
</evidence>
<accession>A0A143Z7H9</accession>
<dbReference type="GO" id="GO:0005524">
    <property type="term" value="F:ATP binding"/>
    <property type="evidence" value="ECO:0007669"/>
    <property type="project" value="InterPro"/>
</dbReference>
<dbReference type="Pfam" id="PF00069">
    <property type="entry name" value="Pkinase"/>
    <property type="match status" value="1"/>
</dbReference>
<dbReference type="EMBL" id="FJNB01000030">
    <property type="protein sequence ID" value="CZR09891.1"/>
    <property type="molecule type" value="Genomic_DNA"/>
</dbReference>
<evidence type="ECO:0000259" key="1">
    <source>
        <dbReference type="PROSITE" id="PS50011"/>
    </source>
</evidence>
<dbReference type="AlphaFoldDB" id="A0A143Z7H9"/>
<dbReference type="Proteomes" id="UP000199280">
    <property type="component" value="Unassembled WGS sequence"/>
</dbReference>
<dbReference type="SUPFAM" id="SSF56112">
    <property type="entry name" value="Protein kinase-like (PK-like)"/>
    <property type="match status" value="1"/>
</dbReference>
<gene>
    <name evidence="3" type="ORF">SAMN05216375_13325</name>
    <name evidence="2" type="ORF">TR210_2821</name>
</gene>
<dbReference type="EMBL" id="FNYT01000033">
    <property type="protein sequence ID" value="SEJ87306.1"/>
    <property type="molecule type" value="Genomic_DNA"/>
</dbReference>
<dbReference type="Gene3D" id="1.10.510.10">
    <property type="entry name" value="Transferase(Phosphotransferase) domain 1"/>
    <property type="match status" value="1"/>
</dbReference>
<dbReference type="PROSITE" id="PS00108">
    <property type="entry name" value="PROTEIN_KINASE_ST"/>
    <property type="match status" value="1"/>
</dbReference>
<keyword evidence="5" id="KW-1185">Reference proteome</keyword>
<dbReference type="PANTHER" id="PTHR24362">
    <property type="entry name" value="SERINE/THREONINE-PROTEIN KINASE NEK"/>
    <property type="match status" value="1"/>
</dbReference>
<keyword evidence="2" id="KW-0808">Transferase</keyword>
<dbReference type="GO" id="GO:0004674">
    <property type="term" value="F:protein serine/threonine kinase activity"/>
    <property type="evidence" value="ECO:0007669"/>
    <property type="project" value="UniProtKB-KW"/>
</dbReference>
<reference evidence="3 5" key="2">
    <citation type="submission" date="2016-10" db="EMBL/GenBank/DDBJ databases">
        <authorList>
            <person name="Varghese N."/>
            <person name="Submissions S."/>
        </authorList>
    </citation>
    <scope>NUCLEOTIDE SEQUENCE [LARGE SCALE GENOMIC DNA]</scope>
    <source>
        <strain evidence="3 5">DSM 22150</strain>
    </source>
</reference>
<name>A0A143Z7H9_9LACT</name>
<dbReference type="InterPro" id="IPR000719">
    <property type="entry name" value="Prot_kinase_dom"/>
</dbReference>
<dbReference type="CDD" id="cd14014">
    <property type="entry name" value="STKc_PknB_like"/>
    <property type="match status" value="1"/>
</dbReference>
<protein>
    <submittedName>
        <fullName evidence="3">Serine/threonine protein kinase</fullName>
    </submittedName>
    <submittedName>
        <fullName evidence="2">Serine/threonine-protein kinase active site</fullName>
    </submittedName>
</protein>
<dbReference type="InterPro" id="IPR008271">
    <property type="entry name" value="Ser/Thr_kinase_AS"/>
</dbReference>
<dbReference type="SMART" id="SM00220">
    <property type="entry name" value="S_TKc"/>
    <property type="match status" value="1"/>
</dbReference>
<feature type="domain" description="Protein kinase" evidence="1">
    <location>
        <begin position="13"/>
        <end position="255"/>
    </location>
</feature>
<proteinExistence type="predicted"/>
<dbReference type="RefSeq" id="WP_068624789.1">
    <property type="nucleotide sequence ID" value="NZ_FJNB01000030.1"/>
</dbReference>
<dbReference type="InterPro" id="IPR011009">
    <property type="entry name" value="Kinase-like_dom_sf"/>
</dbReference>
<evidence type="ECO:0000313" key="3">
    <source>
        <dbReference type="EMBL" id="SEJ87306.1"/>
    </source>
</evidence>
<dbReference type="PANTHER" id="PTHR24362:SF309">
    <property type="entry name" value="PROTEIN KINASE DOMAIN-CONTAINING PROTEIN"/>
    <property type="match status" value="1"/>
</dbReference>
<dbReference type="Proteomes" id="UP000076878">
    <property type="component" value="Unassembled WGS sequence"/>
</dbReference>